<dbReference type="InterPro" id="IPR001611">
    <property type="entry name" value="Leu-rich_rpt"/>
</dbReference>
<dbReference type="InterPro" id="IPR058922">
    <property type="entry name" value="WHD_DRP"/>
</dbReference>
<protein>
    <recommendedName>
        <fullName evidence="11">Disease resistance protein</fullName>
    </recommendedName>
</protein>
<dbReference type="SUPFAM" id="SSF52058">
    <property type="entry name" value="L domain-like"/>
    <property type="match status" value="1"/>
</dbReference>
<dbReference type="Pfam" id="PF23559">
    <property type="entry name" value="WHD_DRP"/>
    <property type="match status" value="1"/>
</dbReference>
<dbReference type="FunFam" id="1.10.10.10:FF:000322">
    <property type="entry name" value="Probable disease resistance protein At1g63360"/>
    <property type="match status" value="1"/>
</dbReference>
<gene>
    <name evidence="9" type="ORF">RHSIM_Rhsim12G0032900</name>
</gene>
<keyword evidence="4" id="KW-0547">Nucleotide-binding</keyword>
<evidence type="ECO:0000313" key="10">
    <source>
        <dbReference type="Proteomes" id="UP000626092"/>
    </source>
</evidence>
<dbReference type="InterPro" id="IPR002182">
    <property type="entry name" value="NB-ARC"/>
</dbReference>
<keyword evidence="2" id="KW-0433">Leucine-rich repeat</keyword>
<keyword evidence="5" id="KW-0611">Plant defense</keyword>
<evidence type="ECO:0000256" key="6">
    <source>
        <dbReference type="ARBA" id="ARBA00022840"/>
    </source>
</evidence>
<dbReference type="PROSITE" id="PS51450">
    <property type="entry name" value="LRR"/>
    <property type="match status" value="1"/>
</dbReference>
<evidence type="ECO:0000256" key="3">
    <source>
        <dbReference type="ARBA" id="ARBA00022737"/>
    </source>
</evidence>
<evidence type="ECO:0000313" key="9">
    <source>
        <dbReference type="EMBL" id="KAF7124503.1"/>
    </source>
</evidence>
<evidence type="ECO:0000259" key="7">
    <source>
        <dbReference type="Pfam" id="PF00931"/>
    </source>
</evidence>
<accession>A0A834L981</accession>
<dbReference type="GO" id="GO:0043531">
    <property type="term" value="F:ADP binding"/>
    <property type="evidence" value="ECO:0007669"/>
    <property type="project" value="InterPro"/>
</dbReference>
<dbReference type="SUPFAM" id="SSF52540">
    <property type="entry name" value="P-loop containing nucleoside triphosphate hydrolases"/>
    <property type="match status" value="1"/>
</dbReference>
<name>A0A834L981_RHOSS</name>
<evidence type="ECO:0000256" key="4">
    <source>
        <dbReference type="ARBA" id="ARBA00022741"/>
    </source>
</evidence>
<comment type="similarity">
    <text evidence="1">Belongs to the disease resistance NB-LRR family.</text>
</comment>
<dbReference type="Pfam" id="PF00931">
    <property type="entry name" value="NB-ARC"/>
    <property type="match status" value="1"/>
</dbReference>
<organism evidence="9 10">
    <name type="scientific">Rhododendron simsii</name>
    <name type="common">Sims's rhododendron</name>
    <dbReference type="NCBI Taxonomy" id="118357"/>
    <lineage>
        <taxon>Eukaryota</taxon>
        <taxon>Viridiplantae</taxon>
        <taxon>Streptophyta</taxon>
        <taxon>Embryophyta</taxon>
        <taxon>Tracheophyta</taxon>
        <taxon>Spermatophyta</taxon>
        <taxon>Magnoliopsida</taxon>
        <taxon>eudicotyledons</taxon>
        <taxon>Gunneridae</taxon>
        <taxon>Pentapetalae</taxon>
        <taxon>asterids</taxon>
        <taxon>Ericales</taxon>
        <taxon>Ericaceae</taxon>
        <taxon>Ericoideae</taxon>
        <taxon>Rhodoreae</taxon>
        <taxon>Rhododendron</taxon>
    </lineage>
</organism>
<dbReference type="InterPro" id="IPR036388">
    <property type="entry name" value="WH-like_DNA-bd_sf"/>
</dbReference>
<keyword evidence="3" id="KW-0677">Repeat</keyword>
<dbReference type="Gene3D" id="1.10.10.10">
    <property type="entry name" value="Winged helix-like DNA-binding domain superfamily/Winged helix DNA-binding domain"/>
    <property type="match status" value="1"/>
</dbReference>
<dbReference type="Gene3D" id="1.10.8.430">
    <property type="entry name" value="Helical domain of apoptotic protease-activating factors"/>
    <property type="match status" value="1"/>
</dbReference>
<dbReference type="InterPro" id="IPR027417">
    <property type="entry name" value="P-loop_NTPase"/>
</dbReference>
<dbReference type="Proteomes" id="UP000626092">
    <property type="component" value="Unassembled WGS sequence"/>
</dbReference>
<dbReference type="AlphaFoldDB" id="A0A834L981"/>
<reference evidence="9" key="1">
    <citation type="submission" date="2019-11" db="EMBL/GenBank/DDBJ databases">
        <authorList>
            <person name="Liu Y."/>
            <person name="Hou J."/>
            <person name="Li T.-Q."/>
            <person name="Guan C.-H."/>
            <person name="Wu X."/>
            <person name="Wu H.-Z."/>
            <person name="Ling F."/>
            <person name="Zhang R."/>
            <person name="Shi X.-G."/>
            <person name="Ren J.-P."/>
            <person name="Chen E.-F."/>
            <person name="Sun J.-M."/>
        </authorList>
    </citation>
    <scope>NUCLEOTIDE SEQUENCE</scope>
    <source>
        <strain evidence="9">Adult_tree_wgs_1</strain>
        <tissue evidence="9">Leaves</tissue>
    </source>
</reference>
<dbReference type="FunFam" id="3.40.50.300:FF:001091">
    <property type="entry name" value="Probable disease resistance protein At1g61300"/>
    <property type="match status" value="1"/>
</dbReference>
<dbReference type="OrthoDB" id="736010at2759"/>
<dbReference type="Pfam" id="PF13855">
    <property type="entry name" value="LRR_8"/>
    <property type="match status" value="1"/>
</dbReference>
<evidence type="ECO:0000259" key="8">
    <source>
        <dbReference type="Pfam" id="PF23559"/>
    </source>
</evidence>
<evidence type="ECO:0008006" key="11">
    <source>
        <dbReference type="Google" id="ProtNLM"/>
    </source>
</evidence>
<dbReference type="Gene3D" id="3.40.50.300">
    <property type="entry name" value="P-loop containing nucleotide triphosphate hydrolases"/>
    <property type="match status" value="1"/>
</dbReference>
<evidence type="ECO:0000256" key="2">
    <source>
        <dbReference type="ARBA" id="ARBA00022614"/>
    </source>
</evidence>
<dbReference type="GO" id="GO:0005524">
    <property type="term" value="F:ATP binding"/>
    <property type="evidence" value="ECO:0007669"/>
    <property type="project" value="UniProtKB-KW"/>
</dbReference>
<dbReference type="InterPro" id="IPR042197">
    <property type="entry name" value="Apaf_helical"/>
</dbReference>
<dbReference type="InterPro" id="IPR050905">
    <property type="entry name" value="Plant_NBS-LRR"/>
</dbReference>
<dbReference type="Gene3D" id="3.80.10.10">
    <property type="entry name" value="Ribonuclease Inhibitor"/>
    <property type="match status" value="2"/>
</dbReference>
<dbReference type="PANTHER" id="PTHR33463">
    <property type="entry name" value="NB-ARC DOMAIN-CONTAINING PROTEIN-RELATED"/>
    <property type="match status" value="1"/>
</dbReference>
<dbReference type="InterPro" id="IPR032675">
    <property type="entry name" value="LRR_dom_sf"/>
</dbReference>
<dbReference type="PRINTS" id="PR00364">
    <property type="entry name" value="DISEASERSIST"/>
</dbReference>
<keyword evidence="10" id="KW-1185">Reference proteome</keyword>
<feature type="domain" description="Disease resistance protein winged helix" evidence="8">
    <location>
        <begin position="409"/>
        <end position="476"/>
    </location>
</feature>
<proteinExistence type="inferred from homology"/>
<feature type="domain" description="NB-ARC" evidence="7">
    <location>
        <begin position="158"/>
        <end position="320"/>
    </location>
</feature>
<evidence type="ECO:0000256" key="1">
    <source>
        <dbReference type="ARBA" id="ARBA00008894"/>
    </source>
</evidence>
<sequence>MAAEAFIPPAWEIGKCIWVPIATRINYARKLTNNWEALCKKALELRSKKDDIVAEIERLCLQRTPTQECVNWRNEVAEMENKVVTLEQEFNVEKKCVWGLCPNIFERIKLGKLVVNMITKIDLLMEKKFENGFLIDSPPTRVERRPEPPSTLSSSAHHTLDMVLNKLRDESTQKIGIWGMGGVGKTTILDLLNNYPDVKTIFDFVIWLTVSKSWTIRKLQNEVGMRLSIAINADESNDRVASKLLTGLEGKKYLLLLDDVWDEVDLSVVGFPNANQRNGCKVILTTRKKEVCRKMGTDAEVPVSVLPNEEAWEMFSCGVGHVATLSTIKPYAQDIVTECGGLPLALKIVCGALRKEKNVNVWRNFLRKLRSPATSVIEDLNENVFKVLKVSYDRLKNIDEKKCLLFCGLYPEDSLIEKSRLIGYWKSERIFSGKLTLEQALDEGEAILQALIDASLLEKCDKDDSVMMHDVVRDMVLAITSLQGEEPTHLVRAGISSEMIPEEVEWENATRISFMNRDLRSLPESPNCPKLLTLLLQGNKNLKVIPETFFNNMPSLRVLDLSYTRIKSLPTSISKLDGLRELVLLDCENLKALPKEISALKELEVLYVGRSKLEIGRRGMKSVELIMPIGMICGIPHIEVIELTSRLSDERTEIIAKQLSNLGSLSSLLFDFRIVGNLQHFLQNSIPWKEKRLTQFVFLAGKCPHQLYEYDSWFLQRSRKYKRFLGYEGGGEERDNGLPQAIEDALIHSNGFLLGRHGKLKALSELGTQNTDELRYCQIQECFALETIVNRNGLEMSAFSNLEVLILRELSNLKSILCLEMEEGQSSSSPPPPPPLLNVNSFTNLTRLSVWNCPLIEHLFSSGFMLQQMSNLKDLIVSRCWGLKGMIPEDEKVEYEALPKLSSLFLGGLPEFVNLFEGVPTCWQSLDEVTISDTPKLRKLPFDTNSAPNLKGIKSIKENQEWRIKKKENQEWWDALEWDNHAAKLQLL</sequence>
<dbReference type="GO" id="GO:0051607">
    <property type="term" value="P:defense response to virus"/>
    <property type="evidence" value="ECO:0007669"/>
    <property type="project" value="UniProtKB-ARBA"/>
</dbReference>
<keyword evidence="6" id="KW-0067">ATP-binding</keyword>
<dbReference type="EMBL" id="WJXA01000012">
    <property type="protein sequence ID" value="KAF7124503.1"/>
    <property type="molecule type" value="Genomic_DNA"/>
</dbReference>
<comment type="caution">
    <text evidence="9">The sequence shown here is derived from an EMBL/GenBank/DDBJ whole genome shotgun (WGS) entry which is preliminary data.</text>
</comment>
<dbReference type="PANTHER" id="PTHR33463:SF167">
    <property type="entry name" value="PUTATIVE-RELATED"/>
    <property type="match status" value="1"/>
</dbReference>
<evidence type="ECO:0000256" key="5">
    <source>
        <dbReference type="ARBA" id="ARBA00022821"/>
    </source>
</evidence>